<gene>
    <name evidence="4" type="ORF">ACFP1G_08420</name>
</gene>
<dbReference type="Pfam" id="PF13791">
    <property type="entry name" value="Sigma_reg_C"/>
    <property type="match status" value="1"/>
</dbReference>
<sequence>MNEGKKFRRLALRVKIFRWIGTVMIVLVVLLLVAIGSYKLTQMKAANESNAQMNYLEMVSQIMAPNIQTSELRLKDTSLLGGQVFNRRFKDVEGVHVPWSSLTATYSWLDGSHISGNMNAVESNGTSGAVYDRETQQKVPVFYNPRLKKAAEKPAHDLQRIADQRNAVVEMGVTFKEPLSYATIQQRLPKGVHPAWYWIGVEKKADPTFMDNNLFGLNVQNAAGTLNEDDYRGFHQGLVYAHQHDLGLSYDDVNIFKFADQYAKQYPKLRTAKFAGLIVTGNSEAFKPLLKATWIANSSVGIYQTRTPVK</sequence>
<keyword evidence="1" id="KW-0472">Membrane</keyword>
<evidence type="ECO:0000256" key="1">
    <source>
        <dbReference type="SAM" id="Phobius"/>
    </source>
</evidence>
<name>A0ABW1SSN2_9LACO</name>
<feature type="domain" description="Sigma factor regulator C-terminal" evidence="2">
    <location>
        <begin position="166"/>
        <end position="301"/>
    </location>
</feature>
<keyword evidence="1" id="KW-1133">Transmembrane helix</keyword>
<dbReference type="Pfam" id="PF13800">
    <property type="entry name" value="Sigma_reg_N"/>
    <property type="match status" value="1"/>
</dbReference>
<comment type="caution">
    <text evidence="4">The sequence shown here is derived from an EMBL/GenBank/DDBJ whole genome shotgun (WGS) entry which is preliminary data.</text>
</comment>
<dbReference type="InterPro" id="IPR025672">
    <property type="entry name" value="Sigma_reg_C_dom"/>
</dbReference>
<keyword evidence="1" id="KW-0812">Transmembrane</keyword>
<accession>A0ABW1SSN2</accession>
<dbReference type="Proteomes" id="UP001596254">
    <property type="component" value="Unassembled WGS sequence"/>
</dbReference>
<dbReference type="EMBL" id="JBHSSK010000022">
    <property type="protein sequence ID" value="MFC6207501.1"/>
    <property type="molecule type" value="Genomic_DNA"/>
</dbReference>
<evidence type="ECO:0000313" key="4">
    <source>
        <dbReference type="EMBL" id="MFC6207501.1"/>
    </source>
</evidence>
<evidence type="ECO:0000259" key="2">
    <source>
        <dbReference type="Pfam" id="PF13791"/>
    </source>
</evidence>
<reference evidence="5" key="1">
    <citation type="journal article" date="2019" name="Int. J. Syst. Evol. Microbiol.">
        <title>The Global Catalogue of Microorganisms (GCM) 10K type strain sequencing project: providing services to taxonomists for standard genome sequencing and annotation.</title>
        <authorList>
            <consortium name="The Broad Institute Genomics Platform"/>
            <consortium name="The Broad Institute Genome Sequencing Center for Infectious Disease"/>
            <person name="Wu L."/>
            <person name="Ma J."/>
        </authorList>
    </citation>
    <scope>NUCLEOTIDE SEQUENCE [LARGE SCALE GENOMIC DNA]</scope>
    <source>
        <strain evidence="5">CCM 8905</strain>
    </source>
</reference>
<proteinExistence type="predicted"/>
<protein>
    <submittedName>
        <fullName evidence="4">Sigma factor regulator N-terminal domain-containing protein</fullName>
    </submittedName>
</protein>
<feature type="transmembrane region" description="Helical" evidence="1">
    <location>
        <begin position="16"/>
        <end position="38"/>
    </location>
</feature>
<dbReference type="InterPro" id="IPR029101">
    <property type="entry name" value="Sigma_reg_N"/>
</dbReference>
<organism evidence="4 5">
    <name type="scientific">Levilactobacillus tongjiangensis</name>
    <dbReference type="NCBI Taxonomy" id="2486023"/>
    <lineage>
        <taxon>Bacteria</taxon>
        <taxon>Bacillati</taxon>
        <taxon>Bacillota</taxon>
        <taxon>Bacilli</taxon>
        <taxon>Lactobacillales</taxon>
        <taxon>Lactobacillaceae</taxon>
        <taxon>Levilactobacillus</taxon>
    </lineage>
</organism>
<dbReference type="RefSeq" id="WP_125691520.1">
    <property type="nucleotide sequence ID" value="NZ_JBHSSK010000022.1"/>
</dbReference>
<keyword evidence="5" id="KW-1185">Reference proteome</keyword>
<evidence type="ECO:0000259" key="3">
    <source>
        <dbReference type="Pfam" id="PF13800"/>
    </source>
</evidence>
<feature type="domain" description="Sigma factor regulator N-terminal" evidence="3">
    <location>
        <begin position="13"/>
        <end position="96"/>
    </location>
</feature>
<evidence type="ECO:0000313" key="5">
    <source>
        <dbReference type="Proteomes" id="UP001596254"/>
    </source>
</evidence>